<dbReference type="EMBL" id="JAUQYP010000002">
    <property type="protein sequence ID" value="MDO8108501.1"/>
    <property type="molecule type" value="Genomic_DNA"/>
</dbReference>
<dbReference type="Proteomes" id="UP001232536">
    <property type="component" value="Unassembled WGS sequence"/>
</dbReference>
<dbReference type="RefSeq" id="WP_304602198.1">
    <property type="nucleotide sequence ID" value="NZ_JAUQYP010000002.1"/>
</dbReference>
<reference evidence="5 6" key="1">
    <citation type="submission" date="2023-07" db="EMBL/GenBank/DDBJ databases">
        <title>Description of novel actinomycetes strains, isolated from tidal flat sediment.</title>
        <authorList>
            <person name="Lu C."/>
        </authorList>
    </citation>
    <scope>NUCLEOTIDE SEQUENCE [LARGE SCALE GENOMIC DNA]</scope>
    <source>
        <strain evidence="5 6">SYSU T00b441</strain>
    </source>
</reference>
<evidence type="ECO:0000313" key="5">
    <source>
        <dbReference type="EMBL" id="MDO8108501.1"/>
    </source>
</evidence>
<dbReference type="Gene3D" id="3.40.50.970">
    <property type="match status" value="1"/>
</dbReference>
<dbReference type="InterPro" id="IPR005474">
    <property type="entry name" value="Transketolase_N"/>
</dbReference>
<name>A0ABT9DD51_9CELL</name>
<comment type="similarity">
    <text evidence="2">Belongs to the transketolase family.</text>
</comment>
<dbReference type="Pfam" id="PF00456">
    <property type="entry name" value="Transketolase_N"/>
    <property type="match status" value="1"/>
</dbReference>
<evidence type="ECO:0000256" key="1">
    <source>
        <dbReference type="ARBA" id="ARBA00001964"/>
    </source>
</evidence>
<dbReference type="SUPFAM" id="SSF52518">
    <property type="entry name" value="Thiamin diphosphate-binding fold (THDP-binding)"/>
    <property type="match status" value="1"/>
</dbReference>
<sequence>MVVIDSQDLARAARVSAVRATHRGKSSHIGSCLSVIDILAVLYSGVARVRPEAPEDPARDIVILSKGHAAAGLYSVLAHSGFFPLEWLADFSLDGSRLGGHVTSTAVPGVELSTGSLGHGLPFGVGLALAAKRTGAPRKVFVVMSDGECDEGTTWESALLAAHHGLDNLVVAVDRNHLQSLADTEQTLRLEPFAEKWSAFGWEVLTVDGHDHDGLRSALDTPRESASGEQRPRVVICETVKGKGVSFMENQVLWHYRSPDDKALATALSELLPGAEDR</sequence>
<gene>
    <name evidence="5" type="ORF">Q6348_14990</name>
</gene>
<dbReference type="PANTHER" id="PTHR47514:SF1">
    <property type="entry name" value="TRANSKETOLASE N-TERMINAL SECTION-RELATED"/>
    <property type="match status" value="1"/>
</dbReference>
<dbReference type="InterPro" id="IPR029061">
    <property type="entry name" value="THDP-binding"/>
</dbReference>
<evidence type="ECO:0000259" key="4">
    <source>
        <dbReference type="Pfam" id="PF00456"/>
    </source>
</evidence>
<evidence type="ECO:0000256" key="2">
    <source>
        <dbReference type="ARBA" id="ARBA00007131"/>
    </source>
</evidence>
<evidence type="ECO:0000313" key="6">
    <source>
        <dbReference type="Proteomes" id="UP001232536"/>
    </source>
</evidence>
<feature type="domain" description="Transketolase N-terminal" evidence="4">
    <location>
        <begin position="7"/>
        <end position="252"/>
    </location>
</feature>
<evidence type="ECO:0000256" key="3">
    <source>
        <dbReference type="ARBA" id="ARBA00023052"/>
    </source>
</evidence>
<accession>A0ABT9DD51</accession>
<dbReference type="PANTHER" id="PTHR47514">
    <property type="entry name" value="TRANSKETOLASE N-TERMINAL SECTION-RELATED"/>
    <property type="match status" value="1"/>
</dbReference>
<keyword evidence="3" id="KW-0786">Thiamine pyrophosphate</keyword>
<comment type="caution">
    <text evidence="5">The sequence shown here is derived from an EMBL/GenBank/DDBJ whole genome shotgun (WGS) entry which is preliminary data.</text>
</comment>
<protein>
    <submittedName>
        <fullName evidence="5">Transketolase</fullName>
    </submittedName>
</protein>
<proteinExistence type="inferred from homology"/>
<comment type="cofactor">
    <cofactor evidence="1">
        <name>thiamine diphosphate</name>
        <dbReference type="ChEBI" id="CHEBI:58937"/>
    </cofactor>
</comment>
<organism evidence="5 6">
    <name type="scientific">Actinotalea lenta</name>
    <dbReference type="NCBI Taxonomy" id="3064654"/>
    <lineage>
        <taxon>Bacteria</taxon>
        <taxon>Bacillati</taxon>
        <taxon>Actinomycetota</taxon>
        <taxon>Actinomycetes</taxon>
        <taxon>Micrococcales</taxon>
        <taxon>Cellulomonadaceae</taxon>
        <taxon>Actinotalea</taxon>
    </lineage>
</organism>
<dbReference type="CDD" id="cd02012">
    <property type="entry name" value="TPP_TK"/>
    <property type="match status" value="1"/>
</dbReference>
<keyword evidence="6" id="KW-1185">Reference proteome</keyword>